<dbReference type="Proteomes" id="UP000253987">
    <property type="component" value="Unassembled WGS sequence"/>
</dbReference>
<keyword evidence="3 10" id="KW-1134">Transmembrane beta strand</keyword>
<comment type="subcellular location">
    <subcellularLocation>
        <location evidence="1 10">Cell outer membrane</location>
        <topology evidence="1 10">Multi-pass membrane protein</topology>
    </subcellularLocation>
</comment>
<evidence type="ECO:0000259" key="14">
    <source>
        <dbReference type="Pfam" id="PF07715"/>
    </source>
</evidence>
<feature type="chain" id="PRO_5015968747" evidence="12">
    <location>
        <begin position="24"/>
        <end position="600"/>
    </location>
</feature>
<organism evidence="15 16">
    <name type="scientific">Marinobacter vulgaris</name>
    <dbReference type="NCBI Taxonomy" id="1928331"/>
    <lineage>
        <taxon>Bacteria</taxon>
        <taxon>Pseudomonadati</taxon>
        <taxon>Pseudomonadota</taxon>
        <taxon>Gammaproteobacteria</taxon>
        <taxon>Pseudomonadales</taxon>
        <taxon>Marinobacteraceae</taxon>
        <taxon>Marinobacter</taxon>
    </lineage>
</organism>
<evidence type="ECO:0000313" key="16">
    <source>
        <dbReference type="Proteomes" id="UP000253987"/>
    </source>
</evidence>
<reference evidence="15 16" key="2">
    <citation type="submission" date="2018-06" db="EMBL/GenBank/DDBJ databases">
        <title>Marinobactersediminissp. nov, a moderately halophilic bacterium isolated from marine solar saltern.</title>
        <authorList>
            <person name="Zhang Y."/>
        </authorList>
    </citation>
    <scope>NUCLEOTIDE SEQUENCE [LARGE SCALE GENOMIC DNA]</scope>
    <source>
        <strain evidence="15 16">F01</strain>
    </source>
</reference>
<evidence type="ECO:0000256" key="7">
    <source>
        <dbReference type="ARBA" id="ARBA00023077"/>
    </source>
</evidence>
<keyword evidence="4 10" id="KW-0812">Transmembrane</keyword>
<accession>A0A2V3ZQJ7</accession>
<sequence length="600" mass="65292">MYNHPLSAVLSGISLAVLPLAIAAQPASDADALDPIVVTATPGPKTVGESLSSVTEIDQQEIQKKQPKEFSELLRSEPGISVQTSGGIGQQTSVFIRGHESDGTVLLINGIRIRSATAGIPAWEFLPPQLINRVEVVRGGRSSLYGSDAMGGVAQVFTTPQEEGTQGWAESGAGNLDTQQYGVGLSTVDEKSSLNVGVTRFRTDGSPVIEGGEDKSYENTAGTFNASREFDNGILVNLTYLGAEGDVEYEGGSKDFVFQTAGIGAVVPINDYWRASLQFSDARDEQTFFSQFEPFDLDTTTRTSRLENWFVAGVHEFVIGAETMTDRVSGSSALSENSRRNDAFFGQALLNYGPTELHLSLRSDDNEAFGTHETWGAAFGYRFGDGYRLRLNAGTSFKAPTFNDLYSSFGGANPNLDPEEAVSYEVGLEKNTGNWFWGVTVYRSDVEDLIVSFFPEPSQNTDEAELQGVEVEGGWKDNGWSIVAAVSAGDFEDKQTGKSLTNRSEQTAKLDIDKDFDRFYVGTTVRAENHKLDRDGVSRIPGYGAWDLRTGTTIGKNLDARLTVNNVLDKERTLAAFNNTTDYVSPGRTFMASLRYNFQL</sequence>
<dbReference type="GO" id="GO:0006811">
    <property type="term" value="P:monoatomic ion transport"/>
    <property type="evidence" value="ECO:0007669"/>
    <property type="project" value="UniProtKB-KW"/>
</dbReference>
<evidence type="ECO:0000259" key="13">
    <source>
        <dbReference type="Pfam" id="PF00593"/>
    </source>
</evidence>
<keyword evidence="16" id="KW-1185">Reference proteome</keyword>
<dbReference type="InterPro" id="IPR012910">
    <property type="entry name" value="Plug_dom"/>
</dbReference>
<evidence type="ECO:0000256" key="8">
    <source>
        <dbReference type="ARBA" id="ARBA00023136"/>
    </source>
</evidence>
<evidence type="ECO:0000256" key="10">
    <source>
        <dbReference type="PROSITE-ProRule" id="PRU01360"/>
    </source>
</evidence>
<comment type="similarity">
    <text evidence="10 11">Belongs to the TonB-dependent receptor family.</text>
</comment>
<comment type="caution">
    <text evidence="15">The sequence shown here is derived from an EMBL/GenBank/DDBJ whole genome shotgun (WGS) entry which is preliminary data.</text>
</comment>
<keyword evidence="9 10" id="KW-0998">Cell outer membrane</keyword>
<name>A0A2V3ZQJ7_9GAMM</name>
<keyword evidence="7 11" id="KW-0798">TonB box</keyword>
<dbReference type="Pfam" id="PF07715">
    <property type="entry name" value="Plug"/>
    <property type="match status" value="1"/>
</dbReference>
<keyword evidence="2 10" id="KW-0813">Transport</keyword>
<evidence type="ECO:0000256" key="11">
    <source>
        <dbReference type="RuleBase" id="RU003357"/>
    </source>
</evidence>
<dbReference type="PANTHER" id="PTHR30069">
    <property type="entry name" value="TONB-DEPENDENT OUTER MEMBRANE RECEPTOR"/>
    <property type="match status" value="1"/>
</dbReference>
<evidence type="ECO:0000256" key="4">
    <source>
        <dbReference type="ARBA" id="ARBA00022692"/>
    </source>
</evidence>
<dbReference type="InterPro" id="IPR039426">
    <property type="entry name" value="TonB-dep_rcpt-like"/>
</dbReference>
<dbReference type="AlphaFoldDB" id="A0A2V3ZQJ7"/>
<dbReference type="PANTHER" id="PTHR30069:SF53">
    <property type="entry name" value="COLICIN I RECEPTOR-RELATED"/>
    <property type="match status" value="1"/>
</dbReference>
<dbReference type="CDD" id="cd01347">
    <property type="entry name" value="ligand_gated_channel"/>
    <property type="match status" value="1"/>
</dbReference>
<reference evidence="16" key="1">
    <citation type="submission" date="2018-05" db="EMBL/GenBank/DDBJ databases">
        <authorList>
            <person name="Lu D."/>
        </authorList>
    </citation>
    <scope>NUCLEOTIDE SEQUENCE [LARGE SCALE GENOMIC DNA]</scope>
    <source>
        <strain evidence="16">F01</strain>
    </source>
</reference>
<proteinExistence type="inferred from homology"/>
<keyword evidence="6" id="KW-0406">Ion transport</keyword>
<dbReference type="Pfam" id="PF00593">
    <property type="entry name" value="TonB_dep_Rec_b-barrel"/>
    <property type="match status" value="1"/>
</dbReference>
<dbReference type="Gene3D" id="2.40.170.20">
    <property type="entry name" value="TonB-dependent receptor, beta-barrel domain"/>
    <property type="match status" value="1"/>
</dbReference>
<evidence type="ECO:0000256" key="2">
    <source>
        <dbReference type="ARBA" id="ARBA00022448"/>
    </source>
</evidence>
<evidence type="ECO:0000313" key="15">
    <source>
        <dbReference type="EMBL" id="PXX92487.1"/>
    </source>
</evidence>
<evidence type="ECO:0000256" key="1">
    <source>
        <dbReference type="ARBA" id="ARBA00004571"/>
    </source>
</evidence>
<dbReference type="GO" id="GO:0015889">
    <property type="term" value="P:cobalamin transport"/>
    <property type="evidence" value="ECO:0007669"/>
    <property type="project" value="TreeGrafter"/>
</dbReference>
<protein>
    <submittedName>
        <fullName evidence="15">TonB-dependent receptor</fullName>
    </submittedName>
</protein>
<dbReference type="Gene3D" id="2.170.130.10">
    <property type="entry name" value="TonB-dependent receptor, plug domain"/>
    <property type="match status" value="1"/>
</dbReference>
<evidence type="ECO:0000256" key="12">
    <source>
        <dbReference type="SAM" id="SignalP"/>
    </source>
</evidence>
<dbReference type="InterPro" id="IPR000531">
    <property type="entry name" value="Beta-barrel_TonB"/>
</dbReference>
<evidence type="ECO:0000256" key="3">
    <source>
        <dbReference type="ARBA" id="ARBA00022452"/>
    </source>
</evidence>
<feature type="domain" description="TonB-dependent receptor-like beta-barrel" evidence="13">
    <location>
        <begin position="177"/>
        <end position="567"/>
    </location>
</feature>
<dbReference type="PROSITE" id="PS52016">
    <property type="entry name" value="TONB_DEPENDENT_REC_3"/>
    <property type="match status" value="1"/>
</dbReference>
<evidence type="ECO:0000256" key="6">
    <source>
        <dbReference type="ARBA" id="ARBA00023065"/>
    </source>
</evidence>
<feature type="signal peptide" evidence="12">
    <location>
        <begin position="1"/>
        <end position="23"/>
    </location>
</feature>
<gene>
    <name evidence="15" type="ORF">DIT71_04640</name>
</gene>
<dbReference type="InterPro" id="IPR036942">
    <property type="entry name" value="Beta-barrel_TonB_sf"/>
</dbReference>
<dbReference type="RefSeq" id="WP_114612041.1">
    <property type="nucleotide sequence ID" value="NZ_QFWX01000002.1"/>
</dbReference>
<keyword evidence="8 10" id="KW-0472">Membrane</keyword>
<feature type="domain" description="TonB-dependent receptor plug" evidence="14">
    <location>
        <begin position="49"/>
        <end position="153"/>
    </location>
</feature>
<dbReference type="InterPro" id="IPR037066">
    <property type="entry name" value="Plug_dom_sf"/>
</dbReference>
<dbReference type="EMBL" id="QFWX01000002">
    <property type="protein sequence ID" value="PXX92487.1"/>
    <property type="molecule type" value="Genomic_DNA"/>
</dbReference>
<evidence type="ECO:0000256" key="5">
    <source>
        <dbReference type="ARBA" id="ARBA00022729"/>
    </source>
</evidence>
<evidence type="ECO:0000256" key="9">
    <source>
        <dbReference type="ARBA" id="ARBA00023237"/>
    </source>
</evidence>
<keyword evidence="5 12" id="KW-0732">Signal</keyword>
<dbReference type="SUPFAM" id="SSF56935">
    <property type="entry name" value="Porins"/>
    <property type="match status" value="1"/>
</dbReference>
<dbReference type="OrthoDB" id="9764669at2"/>
<keyword evidence="15" id="KW-0675">Receptor</keyword>
<dbReference type="GO" id="GO:0009279">
    <property type="term" value="C:cell outer membrane"/>
    <property type="evidence" value="ECO:0007669"/>
    <property type="project" value="UniProtKB-SubCell"/>
</dbReference>